<sequence>MASSASLVLYDIATHPQHTPYAPNPCKSRYALNFTKAPYRTEWVEIPDINAVRTALCCPATRKFRDGSDYHTLPMLQDTSPGAELILGDSLDIACYLAPRAAAWGGGALFPVDSTRHGLDYSSPHLQAAMSFVPLSAREAASPDLADYAHFNTHVDATFTTFVGLTTQNMARAFPPASAARTKALFAQRAGVPAWDDLTAFLADAEKRAGLFRAFETGIAGLAKLYAQKEGPFLEGQTPSYADLVVGGWLMIFSQFLEPEEWAEFCTWHGGVFGRLHDVLQKQYWEVR</sequence>
<proteinExistence type="predicted"/>
<dbReference type="Proteomes" id="UP001219525">
    <property type="component" value="Unassembled WGS sequence"/>
</dbReference>
<reference evidence="2" key="1">
    <citation type="submission" date="2023-03" db="EMBL/GenBank/DDBJ databases">
        <title>Massive genome expansion in bonnet fungi (Mycena s.s.) driven by repeated elements and novel gene families across ecological guilds.</title>
        <authorList>
            <consortium name="Lawrence Berkeley National Laboratory"/>
            <person name="Harder C.B."/>
            <person name="Miyauchi S."/>
            <person name="Viragh M."/>
            <person name="Kuo A."/>
            <person name="Thoen E."/>
            <person name="Andreopoulos B."/>
            <person name="Lu D."/>
            <person name="Skrede I."/>
            <person name="Drula E."/>
            <person name="Henrissat B."/>
            <person name="Morin E."/>
            <person name="Kohler A."/>
            <person name="Barry K."/>
            <person name="LaButti K."/>
            <person name="Morin E."/>
            <person name="Salamov A."/>
            <person name="Lipzen A."/>
            <person name="Mereny Z."/>
            <person name="Hegedus B."/>
            <person name="Baldrian P."/>
            <person name="Stursova M."/>
            <person name="Weitz H."/>
            <person name="Taylor A."/>
            <person name="Grigoriev I.V."/>
            <person name="Nagy L.G."/>
            <person name="Martin F."/>
            <person name="Kauserud H."/>
        </authorList>
    </citation>
    <scope>NUCLEOTIDE SEQUENCE</scope>
    <source>
        <strain evidence="2">9144</strain>
    </source>
</reference>
<dbReference type="InterPro" id="IPR036249">
    <property type="entry name" value="Thioredoxin-like_sf"/>
</dbReference>
<dbReference type="AlphaFoldDB" id="A0AAD6Y8S4"/>
<dbReference type="Pfam" id="PF22041">
    <property type="entry name" value="GST_C_7"/>
    <property type="match status" value="1"/>
</dbReference>
<dbReference type="SUPFAM" id="SSF52833">
    <property type="entry name" value="Thioredoxin-like"/>
    <property type="match status" value="1"/>
</dbReference>
<dbReference type="SUPFAM" id="SSF47616">
    <property type="entry name" value="GST C-terminal domain-like"/>
    <property type="match status" value="1"/>
</dbReference>
<comment type="caution">
    <text evidence="2">The sequence shown here is derived from an EMBL/GenBank/DDBJ whole genome shotgun (WGS) entry which is preliminary data.</text>
</comment>
<name>A0AAD6Y8S4_9AGAR</name>
<feature type="domain" description="Glutathione S-transferase UstS-like C-terminal" evidence="1">
    <location>
        <begin position="156"/>
        <end position="281"/>
    </location>
</feature>
<gene>
    <name evidence="2" type="ORF">GGX14DRAFT_473135</name>
</gene>
<protein>
    <recommendedName>
        <fullName evidence="1">Glutathione S-transferase UstS-like C-terminal domain-containing protein</fullName>
    </recommendedName>
</protein>
<evidence type="ECO:0000259" key="1">
    <source>
        <dbReference type="Pfam" id="PF22041"/>
    </source>
</evidence>
<evidence type="ECO:0000313" key="2">
    <source>
        <dbReference type="EMBL" id="KAJ7196655.1"/>
    </source>
</evidence>
<dbReference type="InterPro" id="IPR036282">
    <property type="entry name" value="Glutathione-S-Trfase_C_sf"/>
</dbReference>
<dbReference type="Gene3D" id="1.20.1050.10">
    <property type="match status" value="1"/>
</dbReference>
<dbReference type="EMBL" id="JARJCW010000082">
    <property type="protein sequence ID" value="KAJ7196655.1"/>
    <property type="molecule type" value="Genomic_DNA"/>
</dbReference>
<accession>A0AAD6Y8S4</accession>
<organism evidence="2 3">
    <name type="scientific">Mycena pura</name>
    <dbReference type="NCBI Taxonomy" id="153505"/>
    <lineage>
        <taxon>Eukaryota</taxon>
        <taxon>Fungi</taxon>
        <taxon>Dikarya</taxon>
        <taxon>Basidiomycota</taxon>
        <taxon>Agaricomycotina</taxon>
        <taxon>Agaricomycetes</taxon>
        <taxon>Agaricomycetidae</taxon>
        <taxon>Agaricales</taxon>
        <taxon>Marasmiineae</taxon>
        <taxon>Mycenaceae</taxon>
        <taxon>Mycena</taxon>
    </lineage>
</organism>
<keyword evidence="3" id="KW-1185">Reference proteome</keyword>
<evidence type="ECO:0000313" key="3">
    <source>
        <dbReference type="Proteomes" id="UP001219525"/>
    </source>
</evidence>
<dbReference type="Gene3D" id="3.40.30.10">
    <property type="entry name" value="Glutaredoxin"/>
    <property type="match status" value="1"/>
</dbReference>
<dbReference type="InterPro" id="IPR054416">
    <property type="entry name" value="GST_UstS-like_C"/>
</dbReference>